<proteinExistence type="predicted"/>
<dbReference type="EMBL" id="OU466857">
    <property type="protein sequence ID" value="CAH2036602.1"/>
    <property type="molecule type" value="Genomic_DNA"/>
</dbReference>
<feature type="non-terminal residue" evidence="2">
    <location>
        <position position="1"/>
    </location>
</feature>
<dbReference type="InterPro" id="IPR019446">
    <property type="entry name" value="BMT5-like"/>
</dbReference>
<reference evidence="2 3" key="1">
    <citation type="submission" date="2022-03" db="EMBL/GenBank/DDBJ databases">
        <authorList>
            <person name="Nunn A."/>
            <person name="Chopra R."/>
            <person name="Nunn A."/>
            <person name="Contreras Garrido A."/>
        </authorList>
    </citation>
    <scope>NUCLEOTIDE SEQUENCE [LARGE SCALE GENOMIC DNA]</scope>
</reference>
<evidence type="ECO:0000313" key="3">
    <source>
        <dbReference type="Proteomes" id="UP000836841"/>
    </source>
</evidence>
<keyword evidence="3" id="KW-1185">Reference proteome</keyword>
<evidence type="ECO:0000259" key="1">
    <source>
        <dbReference type="Pfam" id="PF10354"/>
    </source>
</evidence>
<dbReference type="PANTHER" id="PTHR11538:SF62">
    <property type="entry name" value="ATP-BINDING PROTEIN (DUF2431)"/>
    <property type="match status" value="1"/>
</dbReference>
<gene>
    <name evidence="2" type="ORF">TAV2_LOCUS2595</name>
</gene>
<name>A0AAU9RCE5_THLAR</name>
<organism evidence="2 3">
    <name type="scientific">Thlaspi arvense</name>
    <name type="common">Field penny-cress</name>
    <dbReference type="NCBI Taxonomy" id="13288"/>
    <lineage>
        <taxon>Eukaryota</taxon>
        <taxon>Viridiplantae</taxon>
        <taxon>Streptophyta</taxon>
        <taxon>Embryophyta</taxon>
        <taxon>Tracheophyta</taxon>
        <taxon>Spermatophyta</taxon>
        <taxon>Magnoliopsida</taxon>
        <taxon>eudicotyledons</taxon>
        <taxon>Gunneridae</taxon>
        <taxon>Pentapetalae</taxon>
        <taxon>rosids</taxon>
        <taxon>malvids</taxon>
        <taxon>Brassicales</taxon>
        <taxon>Brassicaceae</taxon>
        <taxon>Thlaspideae</taxon>
        <taxon>Thlaspi</taxon>
    </lineage>
</organism>
<sequence>CRNKQKVLVVGEGDYSFSLSLAKAFGSAVNITAISLGIREHKYNTGEANVKELKRLGCTVVHGVNIHSMISDNRLTRYDRIVFNYPHAGKRQGIVGEFMESAREMVNGENGEIHVTHKTIYPFNELDIKTIAEEKGLRLIKQMQFNKWIFSGYSNKLETGSNCDSSFSFRIRSVVTFMFKK</sequence>
<dbReference type="Pfam" id="PF10354">
    <property type="entry name" value="BMT5-like"/>
    <property type="match status" value="1"/>
</dbReference>
<accession>A0AAU9RCE5</accession>
<feature type="domain" description="25S rRNA (uridine-N(3))-methyltransferase BMT5-like" evidence="1">
    <location>
        <begin position="8"/>
        <end position="156"/>
    </location>
</feature>
<dbReference type="GO" id="GO:0005737">
    <property type="term" value="C:cytoplasm"/>
    <property type="evidence" value="ECO:0007669"/>
    <property type="project" value="TreeGrafter"/>
</dbReference>
<dbReference type="AlphaFoldDB" id="A0AAU9RCE5"/>
<dbReference type="PANTHER" id="PTHR11538">
    <property type="entry name" value="PHENYLALANYL-TRNA SYNTHETASE"/>
    <property type="match status" value="1"/>
</dbReference>
<evidence type="ECO:0000313" key="2">
    <source>
        <dbReference type="EMBL" id="CAH2036602.1"/>
    </source>
</evidence>
<dbReference type="GO" id="GO:0070042">
    <property type="term" value="F:rRNA (uridine-N3-)-methyltransferase activity"/>
    <property type="evidence" value="ECO:0007669"/>
    <property type="project" value="InterPro"/>
</dbReference>
<protein>
    <recommendedName>
        <fullName evidence="1">25S rRNA (uridine-N(3))-methyltransferase BMT5-like domain-containing protein</fullName>
    </recommendedName>
</protein>
<dbReference type="GO" id="GO:0070475">
    <property type="term" value="P:rRNA base methylation"/>
    <property type="evidence" value="ECO:0007669"/>
    <property type="project" value="InterPro"/>
</dbReference>
<dbReference type="Proteomes" id="UP000836841">
    <property type="component" value="Chromosome 1"/>
</dbReference>